<comment type="caution">
    <text evidence="2">The sequence shown here is derived from an EMBL/GenBank/DDBJ whole genome shotgun (WGS) entry which is preliminary data.</text>
</comment>
<name>A0ABV1H6S3_9FIRM</name>
<feature type="coiled-coil region" evidence="1">
    <location>
        <begin position="764"/>
        <end position="927"/>
    </location>
</feature>
<evidence type="ECO:0008006" key="4">
    <source>
        <dbReference type="Google" id="ProtNLM"/>
    </source>
</evidence>
<keyword evidence="3" id="KW-1185">Reference proteome</keyword>
<evidence type="ECO:0000313" key="2">
    <source>
        <dbReference type="EMBL" id="MEQ2555395.1"/>
    </source>
</evidence>
<feature type="coiled-coil region" evidence="1">
    <location>
        <begin position="332"/>
        <end position="359"/>
    </location>
</feature>
<feature type="coiled-coil region" evidence="1">
    <location>
        <begin position="1110"/>
        <end position="1137"/>
    </location>
</feature>
<dbReference type="Proteomes" id="UP001546774">
    <property type="component" value="Unassembled WGS sequence"/>
</dbReference>
<organism evidence="2 3">
    <name type="scientific">Lachnospira intestinalis</name>
    <dbReference type="NCBI Taxonomy" id="3133158"/>
    <lineage>
        <taxon>Bacteria</taxon>
        <taxon>Bacillati</taxon>
        <taxon>Bacillota</taxon>
        <taxon>Clostridia</taxon>
        <taxon>Lachnospirales</taxon>
        <taxon>Lachnospiraceae</taxon>
        <taxon>Lachnospira</taxon>
    </lineage>
</organism>
<evidence type="ECO:0000313" key="3">
    <source>
        <dbReference type="Proteomes" id="UP001546774"/>
    </source>
</evidence>
<dbReference type="EMBL" id="JBBMFS010000008">
    <property type="protein sequence ID" value="MEQ2555395.1"/>
    <property type="molecule type" value="Genomic_DNA"/>
</dbReference>
<protein>
    <recommendedName>
        <fullName evidence="4">Chromosome segregation ATPase</fullName>
    </recommendedName>
</protein>
<feature type="coiled-coil region" evidence="1">
    <location>
        <begin position="1042"/>
        <end position="1073"/>
    </location>
</feature>
<proteinExistence type="predicted"/>
<keyword evidence="1" id="KW-0175">Coiled coil</keyword>
<evidence type="ECO:0000256" key="1">
    <source>
        <dbReference type="SAM" id="Coils"/>
    </source>
</evidence>
<gene>
    <name evidence="2" type="ORF">WMO37_10300</name>
</gene>
<feature type="coiled-coil region" evidence="1">
    <location>
        <begin position="448"/>
        <end position="632"/>
    </location>
</feature>
<accession>A0ABV1H6S3</accession>
<reference evidence="2" key="1">
    <citation type="submission" date="2024-03" db="EMBL/GenBank/DDBJ databases">
        <title>Human intestinal bacterial collection.</title>
        <authorList>
            <person name="Pauvert C."/>
            <person name="Hitch T.C.A."/>
            <person name="Clavel T."/>
        </authorList>
    </citation>
    <scope>NUCLEOTIDE SEQUENCE [LARGE SCALE GENOMIC DNA]</scope>
    <source>
        <strain evidence="2">CLA-AA-H89B</strain>
    </source>
</reference>
<sequence>MPQINRIRVNNVKYNFGTQYYDDFMMRFHCRNTIYDLANGGGKSLLMLLLLQNVIPNCTLDEKQPVEKLFRPGGGNTVIHSLIEWKLDAANNDGYKYMTTGFCARKAKDTEADGTEADGISGRFSAAEEAPAGRDNASVEYFNYCIFYREFGENDIKNLPLTKNGERITYNGLKQYLRELEHNDFHVSVKIFDRKGEYQSFISKYGLYESEWEIIRGINKTEGHVRTYFETNYKTSRKVVEDLLIEEIIQKSFHNKLAVGNDEGQMAQTLLDIKDTLARLSKKNAQITNYDKQMELLDAFSEYILGYRSLYEEKGNLRGQLLKLLMQCRQNLSGYRAQEEKQKDELLHLQEELLKQQRMIQTAEVLTEQASLAGMEELIAANEKKRAYFKEQEEHLKRQMEETESLVEYREYLQYQKLYDELLAAIAANGQTDEELTKQLYALAAVIVPQLVQKKNAAGEELQNAETQYRACQKEAAQAKADYQELLGGAAAAEQIAVHTAKEIEQAEKELGACMEKAGILVMEKAGEEYSACTQKIKEQEEQLLQTEGQLSQVEALLSKGRQQQASCRARIELLTEQLGQAETKKEQEQKEKQQLLQLKAVYGEQDTRRACRVVLDNHRRLEAECEQLTADCTQLTQFLENMKHGIFSAGGRHREKVKSYLSGRYGEDVKEGSEWLSGLSEDERKQVLAAFPYAEYAFIVENDFSRIKEDPVLADFGRSAYVIPVLSAQAAKAQLTAENEQYVVYARKDMAFLKDEKLRGREEKLAQEELAAAQEKLVRLTDRKEIVWNDYVRIQELSKLEEEPAKKEFEALSVRLEELQKEAQRLQEEMEQEEALRKKGRERKAQVQEKLAQNRERYPYVQKCAKLAESLLVQYREKQEYTQRAADAKQEQLLKEQEMQAQEKAEQTALQRKNALAEEYDRLQSRLDKRYQAYISVEADGGQSAGIHVLQSAADGSAVAGLADADGHALSLEQLENRFAGVKKALDEKNADVHDKEELLRHYRAAMGKCSTAIARRHFTMEELAAKEAQGEAVPNPDDALRALEQEREQAVQQEKAAAEELEAQNALMNRLQGSIAHGKSQIEEKYGAFEAFDCDNPEQFIVQHKNYKDSIAGQIKELEKEQKRQTEKMQDFLVMEKDLSRIVAKAGIEVPEASETENADTMAGQPEDTDINVADFSGYETVQKEFEKLCALEVRKLEEFLKKKDKLTEELTACDAKELALEIKMSVHVPKDIEAVKQLKSRLSETNTLIALEKERVSKGISDMERIKDNFENRCVQICCNIKTELDRLPKLSSITMDNEVISIIGLSVPYAKESDYKERMAAYIDETVLMAESFDNTQERLKYIRNRLSWKRLFAVIVTDMNAIRVSLYKRERMKDQSRYLRYEEAVGSTGQSQGIYIQFLIAVIHYISSINAPADSAGVLGKTIFIDNPFGAAKDIYIWEPIFKLLKTNHVQLIVPARGATPAITGRFDVNYILGQKLVHNRQQTVVVDYYSRTKNEELEYTRMDYEQAVFDFI</sequence>